<dbReference type="Proteomes" id="UP000028547">
    <property type="component" value="Unassembled WGS sequence"/>
</dbReference>
<keyword evidence="1" id="KW-0812">Transmembrane</keyword>
<feature type="transmembrane region" description="Helical" evidence="1">
    <location>
        <begin position="6"/>
        <end position="29"/>
    </location>
</feature>
<evidence type="ECO:0000256" key="1">
    <source>
        <dbReference type="SAM" id="Phobius"/>
    </source>
</evidence>
<dbReference type="EMBL" id="JPMI01000388">
    <property type="protein sequence ID" value="KFA87311.1"/>
    <property type="molecule type" value="Genomic_DNA"/>
</dbReference>
<keyword evidence="1" id="KW-0472">Membrane</keyword>
<evidence type="ECO:0000313" key="3">
    <source>
        <dbReference type="Proteomes" id="UP000028547"/>
    </source>
</evidence>
<dbReference type="RefSeq" id="WP_043412765.1">
    <property type="nucleotide sequence ID" value="NZ_JPMI01000388.1"/>
</dbReference>
<proteinExistence type="predicted"/>
<evidence type="ECO:0000313" key="2">
    <source>
        <dbReference type="EMBL" id="KFA87311.1"/>
    </source>
</evidence>
<reference evidence="2 3" key="1">
    <citation type="submission" date="2014-07" db="EMBL/GenBank/DDBJ databases">
        <title>Draft Genome Sequence of Gephyronic Acid Producer, Cystobacter violaceus Strain Cb vi76.</title>
        <authorList>
            <person name="Stevens D.C."/>
            <person name="Young J."/>
            <person name="Carmichael R."/>
            <person name="Tan J."/>
            <person name="Taylor R.E."/>
        </authorList>
    </citation>
    <scope>NUCLEOTIDE SEQUENCE [LARGE SCALE GENOMIC DNA]</scope>
    <source>
        <strain evidence="2 3">Cb vi76</strain>
    </source>
</reference>
<name>A0A084SFS6_9BACT</name>
<keyword evidence="1" id="KW-1133">Transmembrane helix</keyword>
<protein>
    <submittedName>
        <fullName evidence="2">Uncharacterized protein</fullName>
    </submittedName>
</protein>
<accession>A0A084SFS6</accession>
<dbReference type="AlphaFoldDB" id="A0A084SFS6"/>
<gene>
    <name evidence="2" type="ORF">Q664_48600</name>
</gene>
<organism evidence="2 3">
    <name type="scientific">Archangium violaceum Cb vi76</name>
    <dbReference type="NCBI Taxonomy" id="1406225"/>
    <lineage>
        <taxon>Bacteria</taxon>
        <taxon>Pseudomonadati</taxon>
        <taxon>Myxococcota</taxon>
        <taxon>Myxococcia</taxon>
        <taxon>Myxococcales</taxon>
        <taxon>Cystobacterineae</taxon>
        <taxon>Archangiaceae</taxon>
        <taxon>Archangium</taxon>
    </lineage>
</organism>
<sequence>MDMSDLFSGEVIAFFAIMAVAIPWVFWSARHDMMFEEKRQAAWSNMARPLGLTYERGGTLSGAFEGLPVRIFRESGGSMGHTKRNASVYVVRVEVPGKLPRDFLAAPRKWTSLSERLGVPNVFKAEEPVLDGAYIFQCGVVPAGEKLLQEPDVQQALRDLVNPESVSFVQDNHVGLAYETPGFVEDAGKVRRHLESLARAANALAKAQERLQPAA</sequence>
<comment type="caution">
    <text evidence="2">The sequence shown here is derived from an EMBL/GenBank/DDBJ whole genome shotgun (WGS) entry which is preliminary data.</text>
</comment>